<dbReference type="PANTHER" id="PTHR45662:SF10">
    <property type="entry name" value="PHOSPHOINOSITIDE PHOSPHATASE SAC8"/>
    <property type="match status" value="1"/>
</dbReference>
<dbReference type="OrthoDB" id="405996at2759"/>
<gene>
    <name evidence="2" type="ORF">IFM89_012956</name>
</gene>
<protein>
    <recommendedName>
        <fullName evidence="1">SAC domain-containing protein</fullName>
    </recommendedName>
</protein>
<comment type="caution">
    <text evidence="2">The sequence shown here is derived from an EMBL/GenBank/DDBJ whole genome shotgun (WGS) entry which is preliminary data.</text>
</comment>
<dbReference type="InterPro" id="IPR002013">
    <property type="entry name" value="SAC_dom"/>
</dbReference>
<evidence type="ECO:0000313" key="3">
    <source>
        <dbReference type="Proteomes" id="UP000631114"/>
    </source>
</evidence>
<feature type="domain" description="SAC" evidence="1">
    <location>
        <begin position="1"/>
        <end position="137"/>
    </location>
</feature>
<dbReference type="GO" id="GO:0005783">
    <property type="term" value="C:endoplasmic reticulum"/>
    <property type="evidence" value="ECO:0007669"/>
    <property type="project" value="TreeGrafter"/>
</dbReference>
<dbReference type="EMBL" id="JADFTS010000005">
    <property type="protein sequence ID" value="KAF9605000.1"/>
    <property type="molecule type" value="Genomic_DNA"/>
</dbReference>
<evidence type="ECO:0000313" key="2">
    <source>
        <dbReference type="EMBL" id="KAF9605000.1"/>
    </source>
</evidence>
<proteinExistence type="predicted"/>
<dbReference type="Proteomes" id="UP000631114">
    <property type="component" value="Unassembled WGS sequence"/>
</dbReference>
<name>A0A835HQA1_9MAGN</name>
<sequence length="270" mass="30865">MTLISKRCTRRLGTRMWRRGANLEGDTANFIETEQLLEIEGFRKPLVDWEMVPGNYMYTVRGSIPLLWEQIVDLSYKPRIKIVNYEETPKIVQRHFNDLIQRYGEAMAVDLTDKHGDESQLSMAFATEMQKVPQIRVEHIMEVRFRRIWVCCNPLPNSSTSGGAYGTYPVYGNHQQQVDWFKKDGDSVSNGTQFAKVSRKAGVSTKDAPQVKSSVAKRGDILIDINDRFPRDFLSNIFSKERLTEDSSSISLLYNDGTGLSINIGHSFRS</sequence>
<organism evidence="2 3">
    <name type="scientific">Coptis chinensis</name>
    <dbReference type="NCBI Taxonomy" id="261450"/>
    <lineage>
        <taxon>Eukaryota</taxon>
        <taxon>Viridiplantae</taxon>
        <taxon>Streptophyta</taxon>
        <taxon>Embryophyta</taxon>
        <taxon>Tracheophyta</taxon>
        <taxon>Spermatophyta</taxon>
        <taxon>Magnoliopsida</taxon>
        <taxon>Ranunculales</taxon>
        <taxon>Ranunculaceae</taxon>
        <taxon>Coptidoideae</taxon>
        <taxon>Coptis</taxon>
    </lineage>
</organism>
<accession>A0A835HQA1</accession>
<dbReference type="GO" id="GO:0046856">
    <property type="term" value="P:phosphatidylinositol dephosphorylation"/>
    <property type="evidence" value="ECO:0007669"/>
    <property type="project" value="TreeGrafter"/>
</dbReference>
<keyword evidence="3" id="KW-1185">Reference proteome</keyword>
<reference evidence="2 3" key="1">
    <citation type="submission" date="2020-10" db="EMBL/GenBank/DDBJ databases">
        <title>The Coptis chinensis genome and diversification of protoberbering-type alkaloids.</title>
        <authorList>
            <person name="Wang B."/>
            <person name="Shu S."/>
            <person name="Song C."/>
            <person name="Liu Y."/>
        </authorList>
    </citation>
    <scope>NUCLEOTIDE SEQUENCE [LARGE SCALE GENOMIC DNA]</scope>
    <source>
        <strain evidence="2">HL-2020</strain>
        <tissue evidence="2">Leaf</tissue>
    </source>
</reference>
<dbReference type="AlphaFoldDB" id="A0A835HQA1"/>
<dbReference type="Pfam" id="PF02383">
    <property type="entry name" value="Syja_N"/>
    <property type="match status" value="1"/>
</dbReference>
<dbReference type="PROSITE" id="PS50275">
    <property type="entry name" value="SAC"/>
    <property type="match status" value="1"/>
</dbReference>
<dbReference type="PANTHER" id="PTHR45662">
    <property type="entry name" value="PHOSPHATIDYLINOSITIDE PHOSPHATASE SAC1"/>
    <property type="match status" value="1"/>
</dbReference>
<dbReference type="GO" id="GO:0043812">
    <property type="term" value="F:phosphatidylinositol-4-phosphate phosphatase activity"/>
    <property type="evidence" value="ECO:0007669"/>
    <property type="project" value="TreeGrafter"/>
</dbReference>
<evidence type="ECO:0000259" key="1">
    <source>
        <dbReference type="PROSITE" id="PS50275"/>
    </source>
</evidence>